<protein>
    <submittedName>
        <fullName evidence="1">Uncharacterized protein</fullName>
    </submittedName>
</protein>
<dbReference type="InterPro" id="IPR012340">
    <property type="entry name" value="NA-bd_OB-fold"/>
</dbReference>
<evidence type="ECO:0000313" key="2">
    <source>
        <dbReference type="Proteomes" id="UP000541444"/>
    </source>
</evidence>
<reference evidence="1 2" key="1">
    <citation type="journal article" date="2020" name="IScience">
        <title>Genome Sequencing of the Endangered Kingdonia uniflora (Circaeasteraceae, Ranunculales) Reveals Potential Mechanisms of Evolutionary Specialization.</title>
        <authorList>
            <person name="Sun Y."/>
            <person name="Deng T."/>
            <person name="Zhang A."/>
            <person name="Moore M.J."/>
            <person name="Landis J.B."/>
            <person name="Lin N."/>
            <person name="Zhang H."/>
            <person name="Zhang X."/>
            <person name="Huang J."/>
            <person name="Zhang X."/>
            <person name="Sun H."/>
            <person name="Wang H."/>
        </authorList>
    </citation>
    <scope>NUCLEOTIDE SEQUENCE [LARGE SCALE GENOMIC DNA]</scope>
    <source>
        <strain evidence="1">TB1705</strain>
        <tissue evidence="1">Leaf</tissue>
    </source>
</reference>
<dbReference type="AlphaFoldDB" id="A0A7J7KXJ0"/>
<dbReference type="EMBL" id="JACGCM010002814">
    <property type="protein sequence ID" value="KAF6135063.1"/>
    <property type="molecule type" value="Genomic_DNA"/>
</dbReference>
<dbReference type="OrthoDB" id="1914402at2759"/>
<proteinExistence type="predicted"/>
<sequence>MWYMYDFIDKKDINRIEMLLIDEKGDKIHTIIYKKLVSSYGKTLQEDVIGKLHAISEIKNYNKDDGRSFRRKDIMIKEERNFSLIVDKIIFQYTNPDVDNFKDWYCLRLKIEDATGYLNVIAFENEVETLTKTPEKALYDLYNQDKDDSSQTTINSKVNQIDAIGSEEAPNYKLKKRKLRKIIYDDRDGKWTLALS</sequence>
<gene>
    <name evidence="1" type="ORF">GIB67_002601</name>
</gene>
<evidence type="ECO:0000313" key="1">
    <source>
        <dbReference type="EMBL" id="KAF6135063.1"/>
    </source>
</evidence>
<dbReference type="Gene3D" id="2.40.50.140">
    <property type="entry name" value="Nucleic acid-binding proteins"/>
    <property type="match status" value="1"/>
</dbReference>
<dbReference type="SUPFAM" id="SSF50249">
    <property type="entry name" value="Nucleic acid-binding proteins"/>
    <property type="match status" value="1"/>
</dbReference>
<name>A0A7J7KXJ0_9MAGN</name>
<comment type="caution">
    <text evidence="1">The sequence shown here is derived from an EMBL/GenBank/DDBJ whole genome shotgun (WGS) entry which is preliminary data.</text>
</comment>
<accession>A0A7J7KXJ0</accession>
<keyword evidence="2" id="KW-1185">Reference proteome</keyword>
<organism evidence="1 2">
    <name type="scientific">Kingdonia uniflora</name>
    <dbReference type="NCBI Taxonomy" id="39325"/>
    <lineage>
        <taxon>Eukaryota</taxon>
        <taxon>Viridiplantae</taxon>
        <taxon>Streptophyta</taxon>
        <taxon>Embryophyta</taxon>
        <taxon>Tracheophyta</taxon>
        <taxon>Spermatophyta</taxon>
        <taxon>Magnoliopsida</taxon>
        <taxon>Ranunculales</taxon>
        <taxon>Circaeasteraceae</taxon>
        <taxon>Kingdonia</taxon>
    </lineage>
</organism>
<dbReference type="Proteomes" id="UP000541444">
    <property type="component" value="Unassembled WGS sequence"/>
</dbReference>